<dbReference type="AlphaFoldDB" id="A0A812RE32"/>
<sequence>MTTRRSLKAFAIRSVRFLPMAPQLIRDGLTAWVYSIFVLHEPLRADLCFSWKLLYVGCRLG</sequence>
<reference evidence="1" key="1">
    <citation type="submission" date="2021-02" db="EMBL/GenBank/DDBJ databases">
        <authorList>
            <person name="Dougan E. K."/>
            <person name="Rhodes N."/>
            <person name="Thang M."/>
            <person name="Chan C."/>
        </authorList>
    </citation>
    <scope>NUCLEOTIDE SEQUENCE</scope>
</reference>
<protein>
    <submittedName>
        <fullName evidence="1">Uncharacterized protein</fullName>
    </submittedName>
</protein>
<comment type="caution">
    <text evidence="1">The sequence shown here is derived from an EMBL/GenBank/DDBJ whole genome shotgun (WGS) entry which is preliminary data.</text>
</comment>
<name>A0A812RE32_9DINO</name>
<keyword evidence="2" id="KW-1185">Reference proteome</keyword>
<dbReference type="Proteomes" id="UP000604046">
    <property type="component" value="Unassembled WGS sequence"/>
</dbReference>
<evidence type="ECO:0000313" key="1">
    <source>
        <dbReference type="EMBL" id="CAE7434671.1"/>
    </source>
</evidence>
<accession>A0A812RE32</accession>
<organism evidence="1 2">
    <name type="scientific">Symbiodinium natans</name>
    <dbReference type="NCBI Taxonomy" id="878477"/>
    <lineage>
        <taxon>Eukaryota</taxon>
        <taxon>Sar</taxon>
        <taxon>Alveolata</taxon>
        <taxon>Dinophyceae</taxon>
        <taxon>Suessiales</taxon>
        <taxon>Symbiodiniaceae</taxon>
        <taxon>Symbiodinium</taxon>
    </lineage>
</organism>
<evidence type="ECO:0000313" key="2">
    <source>
        <dbReference type="Proteomes" id="UP000604046"/>
    </source>
</evidence>
<dbReference type="EMBL" id="CAJNDS010002327">
    <property type="protein sequence ID" value="CAE7434671.1"/>
    <property type="molecule type" value="Genomic_DNA"/>
</dbReference>
<gene>
    <name evidence="1" type="ORF">SNAT2548_LOCUS23607</name>
</gene>
<proteinExistence type="predicted"/>